<dbReference type="KEGG" id="serq:CWC46_09100"/>
<dbReference type="PROSITE" id="PS50206">
    <property type="entry name" value="RHODANESE_3"/>
    <property type="match status" value="2"/>
</dbReference>
<dbReference type="PANTHER" id="PTHR11364">
    <property type="entry name" value="THIOSULFATE SULFERTANSFERASE"/>
    <property type="match status" value="1"/>
</dbReference>
<feature type="domain" description="Rhodanese" evidence="7">
    <location>
        <begin position="168"/>
        <end position="281"/>
    </location>
</feature>
<accession>A0A2I5TI77</accession>
<evidence type="ECO:0000256" key="1">
    <source>
        <dbReference type="ARBA" id="ARBA00004496"/>
    </source>
</evidence>
<keyword evidence="2" id="KW-0963">Cytoplasm</keyword>
<dbReference type="EMBL" id="CP025084">
    <property type="protein sequence ID" value="AUH04265.1"/>
    <property type="molecule type" value="Genomic_DNA"/>
</dbReference>
<reference evidence="9" key="2">
    <citation type="submission" date="2013-09" db="EMBL/GenBank/DDBJ databases">
        <authorList>
            <person name="Wang G."/>
            <person name="Yang Y."/>
            <person name="Su Y."/>
        </authorList>
    </citation>
    <scope>NUCLEOTIDE SEQUENCE</scope>
    <source>
        <strain evidence="9">ATCC 39006</strain>
    </source>
</reference>
<organism evidence="9 10">
    <name type="scientific">Serratia sp. (strain ATCC 39006)</name>
    <name type="common">Prodigiosinella confusarubida</name>
    <dbReference type="NCBI Taxonomy" id="104623"/>
    <lineage>
        <taxon>Bacteria</taxon>
        <taxon>Pseudomonadati</taxon>
        <taxon>Pseudomonadota</taxon>
        <taxon>Gammaproteobacteria</taxon>
        <taxon>Enterobacterales</taxon>
        <taxon>Pectobacteriaceae</taxon>
        <taxon>Prodigiosinella</taxon>
    </lineage>
</organism>
<keyword evidence="9" id="KW-0670">Pyruvate</keyword>
<reference evidence="9" key="4">
    <citation type="submission" date="2017-11" db="EMBL/GenBank/DDBJ databases">
        <title>Complete genome sequence of Serratia sp. ATCC 39006.</title>
        <authorList>
            <person name="Hampton H.G."/>
            <person name="Jackson S.A."/>
            <person name="Jauregui R."/>
            <person name="Poulter G.T.M."/>
            <person name="Salmond G.P.C."/>
            <person name="Fineran P.C."/>
        </authorList>
    </citation>
    <scope>NUCLEOTIDE SEQUENCE</scope>
    <source>
        <strain evidence="9">ATCC 39006</strain>
    </source>
</reference>
<evidence type="ECO:0000313" key="9">
    <source>
        <dbReference type="EMBL" id="AUH04265.1"/>
    </source>
</evidence>
<dbReference type="InterPro" id="IPR001307">
    <property type="entry name" value="Thiosulphate_STrfase_CS"/>
</dbReference>
<reference evidence="8 11" key="3">
    <citation type="submission" date="2017-11" db="EMBL/GenBank/DDBJ databases">
        <title>Complete genome sequence of Serratia sp. ATCC 39006 LacA.</title>
        <authorList>
            <person name="Hampton H.G."/>
            <person name="Jackson S.A."/>
            <person name="Jauregui R."/>
            <person name="Poulter G.T.M."/>
            <person name="Salmond G.P.C."/>
            <person name="Fineran P.C."/>
        </authorList>
    </citation>
    <scope>NUCLEOTIDE SEQUENCE [LARGE SCALE GENOMIC DNA]</scope>
    <source>
        <strain evidence="8 11">ATCC 39006</strain>
    </source>
</reference>
<dbReference type="RefSeq" id="WP_021016901.1">
    <property type="nucleotide sequence ID" value="NZ_CP025084.1"/>
</dbReference>
<evidence type="ECO:0000256" key="5">
    <source>
        <dbReference type="ARBA" id="ARBA00051793"/>
    </source>
</evidence>
<evidence type="ECO:0000256" key="3">
    <source>
        <dbReference type="ARBA" id="ARBA00022679"/>
    </source>
</evidence>
<dbReference type="AlphaFoldDB" id="A0A2I5TI77"/>
<dbReference type="GO" id="GO:0004792">
    <property type="term" value="F:thiosulfate-cyanide sulfurtransferase activity"/>
    <property type="evidence" value="ECO:0007669"/>
    <property type="project" value="InterPro"/>
</dbReference>
<dbReference type="SMART" id="SM00450">
    <property type="entry name" value="RHOD"/>
    <property type="match status" value="2"/>
</dbReference>
<keyword evidence="10" id="KW-1185">Reference proteome</keyword>
<feature type="domain" description="Rhodanese" evidence="7">
    <location>
        <begin position="20"/>
        <end position="138"/>
    </location>
</feature>
<proteinExistence type="predicted"/>
<dbReference type="EMBL" id="CP025085">
    <property type="protein sequence ID" value="AUG99945.1"/>
    <property type="molecule type" value="Genomic_DNA"/>
</dbReference>
<dbReference type="GO" id="GO:0016784">
    <property type="term" value="F:3-mercaptopyruvate sulfurtransferase activity"/>
    <property type="evidence" value="ECO:0007669"/>
    <property type="project" value="UniProtKB-EC"/>
</dbReference>
<comment type="catalytic activity">
    <reaction evidence="5">
        <text>2-oxo-3-sulfanylpropanoate + [thioredoxin]-dithiol = [thioredoxin]-disulfide + hydrogen sulfide + pyruvate + H(+)</text>
        <dbReference type="Rhea" id="RHEA:21740"/>
        <dbReference type="Rhea" id="RHEA-COMP:10698"/>
        <dbReference type="Rhea" id="RHEA-COMP:10700"/>
        <dbReference type="ChEBI" id="CHEBI:15361"/>
        <dbReference type="ChEBI" id="CHEBI:15378"/>
        <dbReference type="ChEBI" id="CHEBI:29919"/>
        <dbReference type="ChEBI" id="CHEBI:29950"/>
        <dbReference type="ChEBI" id="CHEBI:50058"/>
        <dbReference type="ChEBI" id="CHEBI:57678"/>
        <dbReference type="EC" id="2.8.1.2"/>
    </reaction>
    <physiologicalReaction direction="left-to-right" evidence="5">
        <dbReference type="Rhea" id="RHEA:21741"/>
    </physiologicalReaction>
</comment>
<evidence type="ECO:0000313" key="10">
    <source>
        <dbReference type="Proteomes" id="UP000017700"/>
    </source>
</evidence>
<reference evidence="9 10" key="1">
    <citation type="journal article" date="2013" name="Genome Announc.">
        <title>Draft genome sequence of Serratia sp. strain ATCC 39006, a model bacterium for analysis of the biosynthesis and regulation of prodigiosin, a carbapenem, and gas vesicles.</title>
        <authorList>
            <person name="Fineran P.C."/>
            <person name="Iglesias Cans M.C."/>
            <person name="Ramsay J.P."/>
            <person name="Wilf N.M."/>
            <person name="Cossyleon D."/>
            <person name="McNeil M.B."/>
            <person name="Williamson N.R."/>
            <person name="Monson R.E."/>
            <person name="Becher S.A."/>
            <person name="Stanton J.A."/>
            <person name="Brugger K."/>
            <person name="Brown S.D."/>
            <person name="Salmond G.P."/>
        </authorList>
    </citation>
    <scope>NUCLEOTIDE SEQUENCE [LARGE SCALE GENOMIC DNA]</scope>
    <source>
        <strain evidence="9">ATCC 39006</strain>
        <strain evidence="10">ATCC 39006 / SC 11482</strain>
    </source>
</reference>
<evidence type="ECO:0000259" key="7">
    <source>
        <dbReference type="PROSITE" id="PS50206"/>
    </source>
</evidence>
<protein>
    <recommendedName>
        <fullName evidence="6">Sulfurtransferase</fullName>
    </recommendedName>
</protein>
<dbReference type="InterPro" id="IPR036873">
    <property type="entry name" value="Rhodanese-like_dom_sf"/>
</dbReference>
<evidence type="ECO:0000256" key="6">
    <source>
        <dbReference type="RuleBase" id="RU000507"/>
    </source>
</evidence>
<dbReference type="Proteomes" id="UP000233778">
    <property type="component" value="Chromosome"/>
</dbReference>
<sequence length="284" mass="31042">MSTSCSDIFISSSWLSTHLNDPDIALIDARMLTAGSTTGDMHNEYNAGHLPGAVFFDIEAFSDHQSPFPHMMPDTNVFSLEMGKLGLSEQQHFVVYDEGNLFSAPRAWWMLRTFGVNRVSILSGGLAGWKQRQFPLETGDINRPATTFHAHLNATKIRQCDEVLAISRDHSEQIVDARSASRFNGEANEPRAGLRCGHIPGSLNVPWTELVADGALKPAEELTAIFHQHGVDIQRPVIASCGSGVTAAVVVLALTALNARQVSLYDGSWSEWGARDDLPVTTRT</sequence>
<dbReference type="CDD" id="cd01448">
    <property type="entry name" value="TST_Repeat_1"/>
    <property type="match status" value="1"/>
</dbReference>
<keyword evidence="4" id="KW-0677">Repeat</keyword>
<dbReference type="GO" id="GO:0005829">
    <property type="term" value="C:cytosol"/>
    <property type="evidence" value="ECO:0007669"/>
    <property type="project" value="TreeGrafter"/>
</dbReference>
<dbReference type="PROSITE" id="PS00683">
    <property type="entry name" value="RHODANESE_2"/>
    <property type="match status" value="1"/>
</dbReference>
<dbReference type="FunFam" id="3.40.250.10:FF:000015">
    <property type="entry name" value="Sulfurtransferase"/>
    <property type="match status" value="1"/>
</dbReference>
<dbReference type="SUPFAM" id="SSF52821">
    <property type="entry name" value="Rhodanese/Cell cycle control phosphatase"/>
    <property type="match status" value="2"/>
</dbReference>
<dbReference type="PROSITE" id="PS00380">
    <property type="entry name" value="RHODANESE_1"/>
    <property type="match status" value="1"/>
</dbReference>
<gene>
    <name evidence="8" type="ORF">CWC46_09100</name>
    <name evidence="9" type="ORF">Ser39006_009105</name>
</gene>
<evidence type="ECO:0000313" key="11">
    <source>
        <dbReference type="Proteomes" id="UP000233778"/>
    </source>
</evidence>
<evidence type="ECO:0000313" key="8">
    <source>
        <dbReference type="EMBL" id="AUG99945.1"/>
    </source>
</evidence>
<dbReference type="InterPro" id="IPR045078">
    <property type="entry name" value="TST/MPST-like"/>
</dbReference>
<dbReference type="Proteomes" id="UP000017700">
    <property type="component" value="Chromosome"/>
</dbReference>
<dbReference type="CDD" id="cd01449">
    <property type="entry name" value="TST_Repeat_2"/>
    <property type="match status" value="1"/>
</dbReference>
<keyword evidence="3 6" id="KW-0808">Transferase</keyword>
<comment type="subcellular location">
    <subcellularLocation>
        <location evidence="1">Cytoplasm</location>
    </subcellularLocation>
</comment>
<dbReference type="Pfam" id="PF00581">
    <property type="entry name" value="Rhodanese"/>
    <property type="match status" value="2"/>
</dbReference>
<name>A0A2I5TI77_SERS3</name>
<evidence type="ECO:0000256" key="2">
    <source>
        <dbReference type="ARBA" id="ARBA00022490"/>
    </source>
</evidence>
<dbReference type="STRING" id="104623.Ser39006_03640"/>
<dbReference type="FunFam" id="3.40.250.10:FF:000001">
    <property type="entry name" value="Sulfurtransferase"/>
    <property type="match status" value="1"/>
</dbReference>
<dbReference type="Gene3D" id="3.40.250.10">
    <property type="entry name" value="Rhodanese-like domain"/>
    <property type="match status" value="2"/>
</dbReference>
<dbReference type="NCBIfam" id="NF008557">
    <property type="entry name" value="PRK11493.1"/>
    <property type="match status" value="1"/>
</dbReference>
<dbReference type="OrthoDB" id="9781034at2"/>
<evidence type="ECO:0000256" key="4">
    <source>
        <dbReference type="ARBA" id="ARBA00022737"/>
    </source>
</evidence>
<dbReference type="KEGG" id="sera:Ser39006_009105"/>
<dbReference type="PANTHER" id="PTHR11364:SF27">
    <property type="entry name" value="SULFURTRANSFERASE"/>
    <property type="match status" value="1"/>
</dbReference>
<dbReference type="InterPro" id="IPR001763">
    <property type="entry name" value="Rhodanese-like_dom"/>
</dbReference>